<dbReference type="Gene3D" id="3.40.710.10">
    <property type="entry name" value="DD-peptidase/beta-lactamase superfamily"/>
    <property type="match status" value="2"/>
</dbReference>
<comment type="similarity">
    <text evidence="4">In the N-terminal section; belongs to the glycosyltransferase 51 family.</text>
</comment>
<evidence type="ECO:0000259" key="19">
    <source>
        <dbReference type="Pfam" id="PF00905"/>
    </source>
</evidence>
<dbReference type="GO" id="GO:0004180">
    <property type="term" value="F:carboxypeptidase activity"/>
    <property type="evidence" value="ECO:0007669"/>
    <property type="project" value="UniProtKB-KW"/>
</dbReference>
<feature type="domain" description="Penicillin-binding protein transpeptidase" evidence="19">
    <location>
        <begin position="420"/>
        <end position="685"/>
    </location>
</feature>
<dbReference type="RefSeq" id="WP_103681068.1">
    <property type="nucleotide sequence ID" value="NZ_LPWH01000122.1"/>
</dbReference>
<evidence type="ECO:0000256" key="4">
    <source>
        <dbReference type="ARBA" id="ARBA00007739"/>
    </source>
</evidence>
<evidence type="ECO:0000256" key="8">
    <source>
        <dbReference type="ARBA" id="ARBA00022679"/>
    </source>
</evidence>
<feature type="domain" description="Glycosyl transferase family 51" evidence="20">
    <location>
        <begin position="59"/>
        <end position="234"/>
    </location>
</feature>
<dbReference type="GO" id="GO:0009252">
    <property type="term" value="P:peptidoglycan biosynthetic process"/>
    <property type="evidence" value="ECO:0007669"/>
    <property type="project" value="UniProtKB-KW"/>
</dbReference>
<comment type="subcellular location">
    <subcellularLocation>
        <location evidence="1">Membrane</location>
    </subcellularLocation>
</comment>
<evidence type="ECO:0000256" key="5">
    <source>
        <dbReference type="ARBA" id="ARBA00022645"/>
    </source>
</evidence>
<dbReference type="Proteomes" id="UP000237350">
    <property type="component" value="Unassembled WGS sequence"/>
</dbReference>
<evidence type="ECO:0000259" key="20">
    <source>
        <dbReference type="Pfam" id="PF00912"/>
    </source>
</evidence>
<keyword evidence="15" id="KW-0511">Multifunctional enzyme</keyword>
<dbReference type="InterPro" id="IPR012338">
    <property type="entry name" value="Beta-lactam/transpept-like"/>
</dbReference>
<keyword evidence="16" id="KW-0961">Cell wall biogenesis/degradation</keyword>
<comment type="caution">
    <text evidence="21">The sequence shown here is derived from an EMBL/GenBank/DDBJ whole genome shotgun (WGS) entry which is preliminary data.</text>
</comment>
<evidence type="ECO:0000256" key="9">
    <source>
        <dbReference type="ARBA" id="ARBA00022692"/>
    </source>
</evidence>
<organism evidence="21 22">
    <name type="scientific">Alkalispirochaeta sphaeroplastigenens</name>
    <dbReference type="NCBI Taxonomy" id="1187066"/>
    <lineage>
        <taxon>Bacteria</taxon>
        <taxon>Pseudomonadati</taxon>
        <taxon>Spirochaetota</taxon>
        <taxon>Spirochaetia</taxon>
        <taxon>Spirochaetales</taxon>
        <taxon>Spirochaetaceae</taxon>
        <taxon>Alkalispirochaeta</taxon>
    </lineage>
</organism>
<evidence type="ECO:0000256" key="14">
    <source>
        <dbReference type="ARBA" id="ARBA00023136"/>
    </source>
</evidence>
<sequence length="869" mass="97529">MDRRLKTALAILIGVLATAVLAMGIVTGLAIASIENIRDLESLHDQESALPSQILDRHGRLITEFFSDENRELITIDELPRHLIYALITREDQTFFDHRGFSIRGTTRAAWNLVTNRYVSGGSTLTQQLAGHLYADRNDFSLYRKVVELWWALQLERHWTKYEILEAYLNRMWFGHGNYGVEAASQFFFGHSARDLTVAESVMLVIQLANPSLYSPIRRPNQARNMQRVILNRMVDLGYATQDEVDLSMEQYWSTYDFTRANTSTAFFEREDRAPFFSEYIRYELENRYLLGTLNVNTDGYVVHTTLDLDFQDAADRHVRTGLARANSVYRQNIASRVSRGDDLVPVIELLALGFDAPNLQVGHSKQRHRARQEYQEEINPLIDAITLLFGTGQDPLRHATRESYARRRTSSLRSTVEGALITLENDTGHIMAMVGGREFESRNQFNRALSGALEPGSAFKPLYYAAAIDQRVITPATMIYDAPMVFTADNGEPYAPRNFRGEWVGPVLARYALARSMNVPSVKIFDMVGFSAGLDIPARLLGIPEAERSARGFERRYPVSLGTVQVSPIEMASAYSALASQGRRRTPLGIRYIEDRTGRVILEPEAEVRREDRRTGAHQPIISPQAAYVITDMLQTTVTSGTLRYARNMAGGFDHPTAGKTGTTQNWRAAWTVGYTPYYTTAVWFGFDRGGTNSLGVNQTGAITTGPVWGQYMKDIHRGLPSREFVRPDGIVEATVTARQGLLPPADYSGRTIREVFIAGTQPTQFDRSEQFAQQQAPELVSRLRTSLDRASFSLDSSGPALHRQLDLSLDLSPEGRRERTAGRVIIPEDSDEDDLDGDEIPLNILRDQLDLAPAPWDDGGGVNPLLD</sequence>
<evidence type="ECO:0000256" key="11">
    <source>
        <dbReference type="ARBA" id="ARBA00022960"/>
    </source>
</evidence>
<keyword evidence="12" id="KW-0573">Peptidoglycan synthesis</keyword>
<dbReference type="OrthoDB" id="343702at2"/>
<dbReference type="InterPro" id="IPR001460">
    <property type="entry name" value="PCN-bd_Tpept"/>
</dbReference>
<proteinExistence type="inferred from homology"/>
<evidence type="ECO:0000256" key="1">
    <source>
        <dbReference type="ARBA" id="ARBA00004370"/>
    </source>
</evidence>
<dbReference type="InterPro" id="IPR001264">
    <property type="entry name" value="Glyco_trans_51"/>
</dbReference>
<keyword evidence="11" id="KW-0133">Cell shape</keyword>
<dbReference type="GO" id="GO:0030288">
    <property type="term" value="C:outer membrane-bounded periplasmic space"/>
    <property type="evidence" value="ECO:0007669"/>
    <property type="project" value="TreeGrafter"/>
</dbReference>
<evidence type="ECO:0000256" key="3">
    <source>
        <dbReference type="ARBA" id="ARBA00007090"/>
    </source>
</evidence>
<keyword evidence="13" id="KW-1133">Transmembrane helix</keyword>
<evidence type="ECO:0000256" key="2">
    <source>
        <dbReference type="ARBA" id="ARBA00004752"/>
    </source>
</evidence>
<keyword evidence="5" id="KW-0121">Carboxypeptidase</keyword>
<dbReference type="EC" id="2.4.99.28" evidence="17"/>
<evidence type="ECO:0000256" key="6">
    <source>
        <dbReference type="ARBA" id="ARBA00022670"/>
    </source>
</evidence>
<dbReference type="GO" id="GO:0006508">
    <property type="term" value="P:proteolysis"/>
    <property type="evidence" value="ECO:0007669"/>
    <property type="project" value="UniProtKB-KW"/>
</dbReference>
<dbReference type="AlphaFoldDB" id="A0A2S4JFX8"/>
<evidence type="ECO:0000313" key="22">
    <source>
        <dbReference type="Proteomes" id="UP000237350"/>
    </source>
</evidence>
<dbReference type="GO" id="GO:0008360">
    <property type="term" value="P:regulation of cell shape"/>
    <property type="evidence" value="ECO:0007669"/>
    <property type="project" value="UniProtKB-KW"/>
</dbReference>
<dbReference type="PANTHER" id="PTHR32282">
    <property type="entry name" value="BINDING PROTEIN TRANSPEPTIDASE, PUTATIVE-RELATED"/>
    <property type="match status" value="1"/>
</dbReference>
<dbReference type="Pfam" id="PF00905">
    <property type="entry name" value="Transpeptidase"/>
    <property type="match status" value="1"/>
</dbReference>
<evidence type="ECO:0000256" key="12">
    <source>
        <dbReference type="ARBA" id="ARBA00022984"/>
    </source>
</evidence>
<dbReference type="Gene3D" id="1.10.3810.10">
    <property type="entry name" value="Biosynthetic peptidoglycan transglycosylase-like"/>
    <property type="match status" value="1"/>
</dbReference>
<dbReference type="InterPro" id="IPR023346">
    <property type="entry name" value="Lysozyme-like_dom_sf"/>
</dbReference>
<dbReference type="InterPro" id="IPR036950">
    <property type="entry name" value="PBP_transglycosylase"/>
</dbReference>
<keyword evidence="22" id="KW-1185">Reference proteome</keyword>
<dbReference type="SUPFAM" id="SSF53955">
    <property type="entry name" value="Lysozyme-like"/>
    <property type="match status" value="1"/>
</dbReference>
<comment type="catalytic activity">
    <reaction evidence="18">
        <text>[GlcNAc-(1-&gt;4)-Mur2Ac(oyl-L-Ala-gamma-D-Glu-L-Lys-D-Ala-D-Ala)](n)-di-trans,octa-cis-undecaprenyl diphosphate + beta-D-GlcNAc-(1-&gt;4)-Mur2Ac(oyl-L-Ala-gamma-D-Glu-L-Lys-D-Ala-D-Ala)-di-trans,octa-cis-undecaprenyl diphosphate = [GlcNAc-(1-&gt;4)-Mur2Ac(oyl-L-Ala-gamma-D-Glu-L-Lys-D-Ala-D-Ala)](n+1)-di-trans,octa-cis-undecaprenyl diphosphate + di-trans,octa-cis-undecaprenyl diphosphate + H(+)</text>
        <dbReference type="Rhea" id="RHEA:23708"/>
        <dbReference type="Rhea" id="RHEA-COMP:9602"/>
        <dbReference type="Rhea" id="RHEA-COMP:9603"/>
        <dbReference type="ChEBI" id="CHEBI:15378"/>
        <dbReference type="ChEBI" id="CHEBI:58405"/>
        <dbReference type="ChEBI" id="CHEBI:60033"/>
        <dbReference type="ChEBI" id="CHEBI:78435"/>
        <dbReference type="EC" id="2.4.99.28"/>
    </reaction>
</comment>
<dbReference type="PANTHER" id="PTHR32282:SF27">
    <property type="entry name" value="PENICILLIN-BINDING PROTEIN 1A"/>
    <property type="match status" value="1"/>
</dbReference>
<evidence type="ECO:0000256" key="16">
    <source>
        <dbReference type="ARBA" id="ARBA00023316"/>
    </source>
</evidence>
<gene>
    <name evidence="21" type="ORF">AU468_12805</name>
</gene>
<evidence type="ECO:0000256" key="17">
    <source>
        <dbReference type="ARBA" id="ARBA00044770"/>
    </source>
</evidence>
<dbReference type="InterPro" id="IPR050396">
    <property type="entry name" value="Glycosyltr_51/Transpeptidase"/>
</dbReference>
<dbReference type="GO" id="GO:0071555">
    <property type="term" value="P:cell wall organization"/>
    <property type="evidence" value="ECO:0007669"/>
    <property type="project" value="UniProtKB-KW"/>
</dbReference>
<evidence type="ECO:0000256" key="18">
    <source>
        <dbReference type="ARBA" id="ARBA00049902"/>
    </source>
</evidence>
<dbReference type="SUPFAM" id="SSF56601">
    <property type="entry name" value="beta-lactamase/transpeptidase-like"/>
    <property type="match status" value="1"/>
</dbReference>
<evidence type="ECO:0000256" key="15">
    <source>
        <dbReference type="ARBA" id="ARBA00023268"/>
    </source>
</evidence>
<evidence type="ECO:0000256" key="7">
    <source>
        <dbReference type="ARBA" id="ARBA00022676"/>
    </source>
</evidence>
<dbReference type="EMBL" id="LPWH01000122">
    <property type="protein sequence ID" value="POQ98467.1"/>
    <property type="molecule type" value="Genomic_DNA"/>
</dbReference>
<keyword evidence="6" id="KW-0645">Protease</keyword>
<accession>A0A2S4JFX8</accession>
<keyword evidence="7" id="KW-0328">Glycosyltransferase</keyword>
<comment type="similarity">
    <text evidence="3">In the C-terminal section; belongs to the transpeptidase family.</text>
</comment>
<dbReference type="GO" id="GO:0008955">
    <property type="term" value="F:peptidoglycan glycosyltransferase activity"/>
    <property type="evidence" value="ECO:0007669"/>
    <property type="project" value="UniProtKB-EC"/>
</dbReference>
<name>A0A2S4JFX8_9SPIO</name>
<keyword evidence="10" id="KW-0378">Hydrolase</keyword>
<dbReference type="GO" id="GO:0008658">
    <property type="term" value="F:penicillin binding"/>
    <property type="evidence" value="ECO:0007669"/>
    <property type="project" value="InterPro"/>
</dbReference>
<dbReference type="GO" id="GO:0016020">
    <property type="term" value="C:membrane"/>
    <property type="evidence" value="ECO:0007669"/>
    <property type="project" value="UniProtKB-SubCell"/>
</dbReference>
<keyword evidence="14" id="KW-0472">Membrane</keyword>
<evidence type="ECO:0000256" key="10">
    <source>
        <dbReference type="ARBA" id="ARBA00022801"/>
    </source>
</evidence>
<comment type="pathway">
    <text evidence="2">Cell wall biogenesis; peptidoglycan biosynthesis.</text>
</comment>
<keyword evidence="9" id="KW-0812">Transmembrane</keyword>
<protein>
    <recommendedName>
        <fullName evidence="17">peptidoglycan glycosyltransferase</fullName>
        <ecNumber evidence="17">2.4.99.28</ecNumber>
    </recommendedName>
</protein>
<dbReference type="Pfam" id="PF00912">
    <property type="entry name" value="Transgly"/>
    <property type="match status" value="1"/>
</dbReference>
<evidence type="ECO:0000313" key="21">
    <source>
        <dbReference type="EMBL" id="POQ98467.1"/>
    </source>
</evidence>
<dbReference type="NCBIfam" id="TIGR02074">
    <property type="entry name" value="PBP_1a_fam"/>
    <property type="match status" value="1"/>
</dbReference>
<evidence type="ECO:0000256" key="13">
    <source>
        <dbReference type="ARBA" id="ARBA00022989"/>
    </source>
</evidence>
<reference evidence="22" key="1">
    <citation type="submission" date="2015-12" db="EMBL/GenBank/DDBJ databases">
        <authorList>
            <person name="Lodha T.D."/>
            <person name="Chintalapati S."/>
            <person name="Chintalapati V.R."/>
            <person name="Sravanthi T."/>
        </authorList>
    </citation>
    <scope>NUCLEOTIDE SEQUENCE [LARGE SCALE GENOMIC DNA]</scope>
    <source>
        <strain evidence="22">JC133</strain>
    </source>
</reference>
<keyword evidence="8" id="KW-0808">Transferase</keyword>